<dbReference type="InterPro" id="IPR007806">
    <property type="entry name" value="SpdB"/>
</dbReference>
<organism evidence="1 2">
    <name type="scientific">Streptomyces toxytricini</name>
    <name type="common">Actinomyces toxytricini</name>
    <dbReference type="NCBI Taxonomy" id="67369"/>
    <lineage>
        <taxon>Bacteria</taxon>
        <taxon>Bacillati</taxon>
        <taxon>Actinomycetota</taxon>
        <taxon>Actinomycetes</taxon>
        <taxon>Kitasatosporales</taxon>
        <taxon>Streptomycetaceae</taxon>
        <taxon>Streptomyces</taxon>
    </lineage>
</organism>
<dbReference type="EMBL" id="JBIUYY010000002">
    <property type="protein sequence ID" value="MFJ2820527.1"/>
    <property type="molecule type" value="Genomic_DNA"/>
</dbReference>
<accession>A0ABW8ED07</accession>
<gene>
    <name evidence="1" type="ORF">ACIO7M_05330</name>
</gene>
<evidence type="ECO:0000313" key="1">
    <source>
        <dbReference type="EMBL" id="MFJ2820527.1"/>
    </source>
</evidence>
<evidence type="ECO:0000313" key="2">
    <source>
        <dbReference type="Proteomes" id="UP001617351"/>
    </source>
</evidence>
<keyword evidence="2" id="KW-1185">Reference proteome</keyword>
<sequence length="65" mass="7170">MSALDRFTSLMRIGPVQIGTYRDRRNGRTRHAAVCTAEDCGWSVANYASSTAAQLAARAHRCRIT</sequence>
<dbReference type="RefSeq" id="WP_189809191.1">
    <property type="nucleotide sequence ID" value="NZ_BMTY01000007.1"/>
</dbReference>
<reference evidence="1 2" key="1">
    <citation type="submission" date="2024-10" db="EMBL/GenBank/DDBJ databases">
        <title>The Natural Products Discovery Center: Release of the First 8490 Sequenced Strains for Exploring Actinobacteria Biosynthetic Diversity.</title>
        <authorList>
            <person name="Kalkreuter E."/>
            <person name="Kautsar S.A."/>
            <person name="Yang D."/>
            <person name="Bader C.D."/>
            <person name="Teijaro C.N."/>
            <person name="Fluegel L."/>
            <person name="Davis C.M."/>
            <person name="Simpson J.R."/>
            <person name="Lauterbach L."/>
            <person name="Steele A.D."/>
            <person name="Gui C."/>
            <person name="Meng S."/>
            <person name="Li G."/>
            <person name="Viehrig K."/>
            <person name="Ye F."/>
            <person name="Su P."/>
            <person name="Kiefer A.F."/>
            <person name="Nichols A."/>
            <person name="Cepeda A.J."/>
            <person name="Yan W."/>
            <person name="Fan B."/>
            <person name="Jiang Y."/>
            <person name="Adhikari A."/>
            <person name="Zheng C.-J."/>
            <person name="Schuster L."/>
            <person name="Cowan T.M."/>
            <person name="Smanski M.J."/>
            <person name="Chevrette M.G."/>
            <person name="De Carvalho L.P.S."/>
            <person name="Shen B."/>
        </authorList>
    </citation>
    <scope>NUCLEOTIDE SEQUENCE [LARGE SCALE GENOMIC DNA]</scope>
    <source>
        <strain evidence="1 2">NPDC087220</strain>
    </source>
</reference>
<comment type="caution">
    <text evidence="1">The sequence shown here is derived from an EMBL/GenBank/DDBJ whole genome shotgun (WGS) entry which is preliminary data.</text>
</comment>
<dbReference type="Pfam" id="PF05122">
    <property type="entry name" value="SpdB"/>
    <property type="match status" value="1"/>
</dbReference>
<protein>
    <submittedName>
        <fullName evidence="1">Mobile element transfer protein</fullName>
    </submittedName>
</protein>
<name>A0ABW8ED07_STRT5</name>
<dbReference type="Proteomes" id="UP001617351">
    <property type="component" value="Unassembled WGS sequence"/>
</dbReference>
<proteinExistence type="predicted"/>